<gene>
    <name evidence="2" type="ORF">S06H3_28912</name>
</gene>
<comment type="caution">
    <text evidence="2">The sequence shown here is derived from an EMBL/GenBank/DDBJ whole genome shotgun (WGS) entry which is preliminary data.</text>
</comment>
<dbReference type="AlphaFoldDB" id="X1MJB1"/>
<name>X1MJB1_9ZZZZ</name>
<evidence type="ECO:0000313" key="2">
    <source>
        <dbReference type="EMBL" id="GAI31732.1"/>
    </source>
</evidence>
<protein>
    <submittedName>
        <fullName evidence="2">Uncharacterized protein</fullName>
    </submittedName>
</protein>
<feature type="transmembrane region" description="Helical" evidence="1">
    <location>
        <begin position="20"/>
        <end position="46"/>
    </location>
</feature>
<keyword evidence="1" id="KW-0472">Membrane</keyword>
<keyword evidence="1" id="KW-0812">Transmembrane</keyword>
<organism evidence="2">
    <name type="scientific">marine sediment metagenome</name>
    <dbReference type="NCBI Taxonomy" id="412755"/>
    <lineage>
        <taxon>unclassified sequences</taxon>
        <taxon>metagenomes</taxon>
        <taxon>ecological metagenomes</taxon>
    </lineage>
</organism>
<keyword evidence="1" id="KW-1133">Transmembrane helix</keyword>
<dbReference type="EMBL" id="BARV01016910">
    <property type="protein sequence ID" value="GAI31732.1"/>
    <property type="molecule type" value="Genomic_DNA"/>
</dbReference>
<proteinExistence type="predicted"/>
<reference evidence="2" key="1">
    <citation type="journal article" date="2014" name="Front. Microbiol.">
        <title>High frequency of phylogenetically diverse reductive dehalogenase-homologous genes in deep subseafloor sedimentary metagenomes.</title>
        <authorList>
            <person name="Kawai M."/>
            <person name="Futagami T."/>
            <person name="Toyoda A."/>
            <person name="Takaki Y."/>
            <person name="Nishi S."/>
            <person name="Hori S."/>
            <person name="Arai W."/>
            <person name="Tsubouchi T."/>
            <person name="Morono Y."/>
            <person name="Uchiyama I."/>
            <person name="Ito T."/>
            <person name="Fujiyama A."/>
            <person name="Inagaki F."/>
            <person name="Takami H."/>
        </authorList>
    </citation>
    <scope>NUCLEOTIDE SEQUENCE</scope>
    <source>
        <strain evidence="2">Expedition CK06-06</strain>
    </source>
</reference>
<accession>X1MJB1</accession>
<evidence type="ECO:0000256" key="1">
    <source>
        <dbReference type="SAM" id="Phobius"/>
    </source>
</evidence>
<sequence length="58" mass="6426">MFPFLTYITIPAEFATSALAYAGALFTDLSLIVYLAIGLPLGFWVINKVISMVTRRAR</sequence>